<comment type="caution">
    <text evidence="1">The sequence shown here is derived from an EMBL/GenBank/DDBJ whole genome shotgun (WGS) entry which is preliminary data.</text>
</comment>
<sequence>MNDIIVLTGKVKFTITLDPGVWIFDDRKVDMDAYFSEPAPQPTEEEQEDEEIKKLSAFWDREIQEGAVFPPTLKTERRFLKQKIITGSFGMPFAPFLRNAEPHEDASELVIETEHGETVIPLEKAYDLIFAFSKNGKPLRDDGPVHIYFGDGSNREAPLTHVRRLVVR</sequence>
<dbReference type="Proteomes" id="UP000032522">
    <property type="component" value="Unassembled WGS sequence"/>
</dbReference>
<evidence type="ECO:0008006" key="3">
    <source>
        <dbReference type="Google" id="ProtNLM"/>
    </source>
</evidence>
<dbReference type="AlphaFoldDB" id="A0A0D8BTD3"/>
<dbReference type="RefSeq" id="WP_044731843.1">
    <property type="nucleotide sequence ID" value="NZ_JYBP01000003.1"/>
</dbReference>
<evidence type="ECO:0000313" key="2">
    <source>
        <dbReference type="Proteomes" id="UP000032522"/>
    </source>
</evidence>
<protein>
    <recommendedName>
        <fullName evidence="3">Peptidyl-prolyl cis-trans isomerase</fullName>
    </recommendedName>
</protein>
<accession>A0A0D8BTD3</accession>
<gene>
    <name evidence="1" type="ORF">LG52_2051</name>
</gene>
<evidence type="ECO:0000313" key="1">
    <source>
        <dbReference type="EMBL" id="KJE27463.1"/>
    </source>
</evidence>
<reference evidence="1 2" key="1">
    <citation type="submission" date="2015-01" db="EMBL/GenBank/DDBJ databases">
        <authorList>
            <person name="Filippidou S."/>
            <person name="Jeanneret N."/>
            <person name="Russel-Delif L."/>
            <person name="Junier T."/>
            <person name="Wunderlin T."/>
            <person name="Molina V."/>
            <person name="Johnson S.L."/>
            <person name="Davenport K.W."/>
            <person name="Chain P.S."/>
            <person name="Dorador C."/>
            <person name="Junier P."/>
        </authorList>
    </citation>
    <scope>NUCLEOTIDE SEQUENCE [LARGE SCALE GENOMIC DNA]</scope>
    <source>
        <strain evidence="1 2">Et7/4</strain>
    </source>
</reference>
<dbReference type="OrthoDB" id="2404998at2"/>
<dbReference type="PATRIC" id="fig|1462.6.peg.2301"/>
<organism evidence="1 2">
    <name type="scientific">Geobacillus kaustophilus</name>
    <dbReference type="NCBI Taxonomy" id="1462"/>
    <lineage>
        <taxon>Bacteria</taxon>
        <taxon>Bacillati</taxon>
        <taxon>Bacillota</taxon>
        <taxon>Bacilli</taxon>
        <taxon>Bacillales</taxon>
        <taxon>Anoxybacillaceae</taxon>
        <taxon>Geobacillus</taxon>
        <taxon>Geobacillus thermoleovorans group</taxon>
    </lineage>
</organism>
<name>A0A0D8BTD3_GEOKU</name>
<proteinExistence type="predicted"/>
<dbReference type="EMBL" id="JYBP01000003">
    <property type="protein sequence ID" value="KJE27463.1"/>
    <property type="molecule type" value="Genomic_DNA"/>
</dbReference>